<dbReference type="GO" id="GO:0016020">
    <property type="term" value="C:membrane"/>
    <property type="evidence" value="ECO:0007669"/>
    <property type="project" value="UniProtKB-SubCell"/>
</dbReference>
<name>A0A285GXS9_9FIRM</name>
<evidence type="ECO:0000256" key="5">
    <source>
        <dbReference type="ARBA" id="ARBA00023136"/>
    </source>
</evidence>
<dbReference type="EMBL" id="OBDZ01000011">
    <property type="protein sequence ID" value="SNY27346.1"/>
    <property type="molecule type" value="Genomic_DNA"/>
</dbReference>
<organism evidence="7 8">
    <name type="scientific">Orenia metallireducens</name>
    <dbReference type="NCBI Taxonomy" id="1413210"/>
    <lineage>
        <taxon>Bacteria</taxon>
        <taxon>Bacillati</taxon>
        <taxon>Bacillota</taxon>
        <taxon>Clostridia</taxon>
        <taxon>Halanaerobiales</taxon>
        <taxon>Halobacteroidaceae</taxon>
        <taxon>Orenia</taxon>
    </lineage>
</organism>
<keyword evidence="4 6" id="KW-1133">Transmembrane helix</keyword>
<accession>A0A285GXS9</accession>
<dbReference type="InterPro" id="IPR012902">
    <property type="entry name" value="N_methyl_site"/>
</dbReference>
<evidence type="ECO:0000256" key="4">
    <source>
        <dbReference type="ARBA" id="ARBA00022989"/>
    </source>
</evidence>
<protein>
    <submittedName>
        <fullName evidence="7">General secretion pathway protein G</fullName>
    </submittedName>
</protein>
<dbReference type="GO" id="GO:0015628">
    <property type="term" value="P:protein secretion by the type II secretion system"/>
    <property type="evidence" value="ECO:0007669"/>
    <property type="project" value="InterPro"/>
</dbReference>
<dbReference type="Pfam" id="PF22434">
    <property type="entry name" value="PilW_C"/>
    <property type="match status" value="1"/>
</dbReference>
<dbReference type="PRINTS" id="PR00813">
    <property type="entry name" value="BCTERIALGSPG"/>
</dbReference>
<dbReference type="PANTHER" id="PTHR30093">
    <property type="entry name" value="GENERAL SECRETION PATHWAY PROTEIN G"/>
    <property type="match status" value="1"/>
</dbReference>
<evidence type="ECO:0000256" key="1">
    <source>
        <dbReference type="ARBA" id="ARBA00004167"/>
    </source>
</evidence>
<dbReference type="PROSITE" id="PS00409">
    <property type="entry name" value="PROKAR_NTER_METHYL"/>
    <property type="match status" value="1"/>
</dbReference>
<comment type="subcellular location">
    <subcellularLocation>
        <location evidence="1">Membrane</location>
        <topology evidence="1">Single-pass membrane protein</topology>
    </subcellularLocation>
</comment>
<keyword evidence="2" id="KW-0488">Methylation</keyword>
<evidence type="ECO:0000256" key="3">
    <source>
        <dbReference type="ARBA" id="ARBA00022692"/>
    </source>
</evidence>
<keyword evidence="5 6" id="KW-0472">Membrane</keyword>
<sequence>MMNKLRRRMKAEEGFTLIELMIVIAVIGVLAAIAVPKMSGVTGKAKVAQVKADFKAVQSALEMYYAEHQAYPDDESTLTGLTDYMSGDLVTKIKDDYTYKSTGANHQSYNLTYKTGDGTTVTLTPNDGLSTTTTP</sequence>
<evidence type="ECO:0000313" key="7">
    <source>
        <dbReference type="EMBL" id="SNY27346.1"/>
    </source>
</evidence>
<dbReference type="SUPFAM" id="SSF54523">
    <property type="entry name" value="Pili subunits"/>
    <property type="match status" value="1"/>
</dbReference>
<dbReference type="RefSeq" id="WP_097017789.1">
    <property type="nucleotide sequence ID" value="NZ_OBDZ01000011.1"/>
</dbReference>
<feature type="transmembrane region" description="Helical" evidence="6">
    <location>
        <begin position="14"/>
        <end position="35"/>
    </location>
</feature>
<keyword evidence="3 6" id="KW-0812">Transmembrane</keyword>
<dbReference type="Proteomes" id="UP000219573">
    <property type="component" value="Unassembled WGS sequence"/>
</dbReference>
<dbReference type="PANTHER" id="PTHR30093:SF44">
    <property type="entry name" value="TYPE II SECRETION SYSTEM CORE PROTEIN G"/>
    <property type="match status" value="1"/>
</dbReference>
<keyword evidence="8" id="KW-1185">Reference proteome</keyword>
<reference evidence="8" key="1">
    <citation type="submission" date="2017-09" db="EMBL/GenBank/DDBJ databases">
        <authorList>
            <person name="Varghese N."/>
            <person name="Submissions S."/>
        </authorList>
    </citation>
    <scope>NUCLEOTIDE SEQUENCE [LARGE SCALE GENOMIC DNA]</scope>
    <source>
        <strain evidence="8">MSL47</strain>
    </source>
</reference>
<dbReference type="GO" id="GO:0015627">
    <property type="term" value="C:type II protein secretion system complex"/>
    <property type="evidence" value="ECO:0007669"/>
    <property type="project" value="InterPro"/>
</dbReference>
<dbReference type="AlphaFoldDB" id="A0A285GXS9"/>
<dbReference type="Gene3D" id="3.30.700.10">
    <property type="entry name" value="Glycoprotein, Type 4 Pilin"/>
    <property type="match status" value="1"/>
</dbReference>
<dbReference type="InterPro" id="IPR045584">
    <property type="entry name" value="Pilin-like"/>
</dbReference>
<dbReference type="InterPro" id="IPR000983">
    <property type="entry name" value="Bac_GSPG_pilin"/>
</dbReference>
<evidence type="ECO:0000256" key="6">
    <source>
        <dbReference type="SAM" id="Phobius"/>
    </source>
</evidence>
<evidence type="ECO:0000313" key="8">
    <source>
        <dbReference type="Proteomes" id="UP000219573"/>
    </source>
</evidence>
<evidence type="ECO:0000256" key="2">
    <source>
        <dbReference type="ARBA" id="ARBA00022481"/>
    </source>
</evidence>
<dbReference type="Pfam" id="PF07963">
    <property type="entry name" value="N_methyl"/>
    <property type="match status" value="1"/>
</dbReference>
<gene>
    <name evidence="7" type="ORF">SAMN06265827_1118</name>
</gene>
<dbReference type="NCBIfam" id="TIGR02532">
    <property type="entry name" value="IV_pilin_GFxxxE"/>
    <property type="match status" value="1"/>
</dbReference>
<proteinExistence type="predicted"/>